<dbReference type="PANTHER" id="PTHR36985">
    <property type="entry name" value="TRANSLOCATION AND ASSEMBLY MODULE SUBUNIT TAMB"/>
    <property type="match status" value="1"/>
</dbReference>
<protein>
    <recommendedName>
        <fullName evidence="6">Translocation and assembly module TamB C-terminal domain-containing protein</fullName>
    </recommendedName>
</protein>
<name>A0A8A7K547_9FIRM</name>
<keyword evidence="8" id="KW-1185">Reference proteome</keyword>
<evidence type="ECO:0000256" key="1">
    <source>
        <dbReference type="ARBA" id="ARBA00004167"/>
    </source>
</evidence>
<dbReference type="Pfam" id="PF04357">
    <property type="entry name" value="TamB"/>
    <property type="match status" value="1"/>
</dbReference>
<evidence type="ECO:0000313" key="7">
    <source>
        <dbReference type="EMBL" id="QTL96883.1"/>
    </source>
</evidence>
<evidence type="ECO:0000256" key="3">
    <source>
        <dbReference type="ARBA" id="ARBA00022989"/>
    </source>
</evidence>
<dbReference type="Proteomes" id="UP000665020">
    <property type="component" value="Chromosome"/>
</dbReference>
<keyword evidence="4 5" id="KW-0472">Membrane</keyword>
<evidence type="ECO:0000256" key="5">
    <source>
        <dbReference type="SAM" id="Phobius"/>
    </source>
</evidence>
<keyword evidence="3 5" id="KW-1133">Transmembrane helix</keyword>
<dbReference type="PANTHER" id="PTHR36985:SF1">
    <property type="entry name" value="TRANSLOCATION AND ASSEMBLY MODULE SUBUNIT TAMB"/>
    <property type="match status" value="1"/>
</dbReference>
<feature type="transmembrane region" description="Helical" evidence="5">
    <location>
        <begin position="7"/>
        <end position="25"/>
    </location>
</feature>
<evidence type="ECO:0000259" key="6">
    <source>
        <dbReference type="Pfam" id="PF04357"/>
    </source>
</evidence>
<dbReference type="RefSeq" id="WP_230868561.1">
    <property type="nucleotide sequence ID" value="NZ_CP046640.1"/>
</dbReference>
<organism evidence="7 8">
    <name type="scientific">Iocasia fonsfrigidae</name>
    <dbReference type="NCBI Taxonomy" id="2682810"/>
    <lineage>
        <taxon>Bacteria</taxon>
        <taxon>Bacillati</taxon>
        <taxon>Bacillota</taxon>
        <taxon>Clostridia</taxon>
        <taxon>Halanaerobiales</taxon>
        <taxon>Halanaerobiaceae</taxon>
        <taxon>Iocasia</taxon>
    </lineage>
</organism>
<feature type="domain" description="Translocation and assembly module TamB C-terminal" evidence="6">
    <location>
        <begin position="1062"/>
        <end position="1375"/>
    </location>
</feature>
<dbReference type="InterPro" id="IPR007452">
    <property type="entry name" value="TamB_C"/>
</dbReference>
<sequence length="1387" mass="155468">MKTKSIIYLSLLMFFILTAVFIMKVSTEIIDLKEEIINYIDEVYQLKIEVGSIDFWSFTALSLYDTEVLLDHDNISFSSPEVKLYYNPLELIFSQKKIIDGIKQIKFINPVLNVKNQATGDAGTVDQVIKDYLPSGKKPVQLIVQDGTVQYSGEGQEIRLEKLDLALLIDEEGWQGDLKTGFLDLAKLSSPLEKIFSEQQGSIQNLTGQGSLELIFQGKGVAVRDYSGRLLLDGVEGLISCTDYLDDEVFNDLSGEILFDSASQQLQLNGLYLNFFKTAVQLSGSLDFSRDTPEIFARVYSSDFNPERIDILKEYLPISGTGMVELLIAGDLSSPELQLDYSLSDGELFNREQPWKQEIAGLDTVMRYHDGFLYLDYFNLNINQESYFSASGLIKQDKLEYSIDLQGKNIDLGLVEEYLPDYKLPTATGKIDINSSISGQGLDLDRLNLLGDFRINNSAVKDYRLDLIEGQFWLSQKALLIQQGLVKTPYGNMNFSGELNLLNKKLAFSYENSQLDLSLLTPLLDDKLSLKGLASIKGRVDGYLDKPEMTARISIDNGMLDKYQFSNLNFRAEYIEDKLSVPALSCEYQGAAVEASGNLMPSLQASIMIEDLPYHDLAKISGMSIPLEGLFDLSLGISGSFTSPEIKGEVFSQETSLVYQNFSYSLDRLSALFSWGDNTLLLEDLDLHRDRTHLTAEGEIIEEEINLDFILNELDFEEYLPEMALKGDASIKGTMTGKLSNPELNGLIVADSIIYNNYMIDGLVGELSYSDDKIIITNSYLRCGSDDYNIHGKLTNLSKDIKLDLILETERGKIKDLLNRYYTGLPIPEDYYFSGSVVVGGSITTPEAEVDLSFFGAEESQGTVTMIGDIKDGFNLKLKGQGVEIEQIPAIIDRDINLKGKLDFQGEITGNFDSYQLKLATFLLDASIGNSTIESIKGNLSFTQTGLLYLEQVLTDSADRTLTFSGYIPVKKTAGEYDLKADFQGFPLRVVGDYFPSLPRIRGFVNGNISLSGLIDDPQFNGRLALEGVGFNSDYLKISGLHGEVLFSGETISIPRLKGKSGKGDIIIEGKIRPFSRDDNYHLSIYGDDIPLDYGSFDGEIDPRLKIIGSFSRPFIQGDIITHDLEIGIPIKWPSGDAKGEIYLDLTLYPDEDVYLRNKYFDILIQSGSFRLLNINGNLQFEGELSSEQGTLSYYNNKFFLEEATAEFNRYEELLPNLDVKAWTRIDGNRIEVQFKGLPGQMITTFTSEPTLSEEEIMSLLTRSGGIGEFVAGNLSGVFSQEIYRYIRDYIQLDILKEIEFGVKEAFSLDEFEIDTYNLGFAQEMTLYLGEYFGDDIYLQYSTTLGPGGKRDNQFSLKYYLDDNFIIKGDLFEDNAYSIGFETGFNF</sequence>
<evidence type="ECO:0000313" key="8">
    <source>
        <dbReference type="Proteomes" id="UP000665020"/>
    </source>
</evidence>
<evidence type="ECO:0000256" key="2">
    <source>
        <dbReference type="ARBA" id="ARBA00022692"/>
    </source>
</evidence>
<evidence type="ECO:0000256" key="4">
    <source>
        <dbReference type="ARBA" id="ARBA00023136"/>
    </source>
</evidence>
<reference evidence="7" key="1">
    <citation type="submission" date="2019-12" db="EMBL/GenBank/DDBJ databases">
        <authorList>
            <person name="zhang j."/>
            <person name="sun C.M."/>
        </authorList>
    </citation>
    <scope>NUCLEOTIDE SEQUENCE</scope>
    <source>
        <strain evidence="7">NS-1</strain>
    </source>
</reference>
<keyword evidence="2 5" id="KW-0812">Transmembrane</keyword>
<gene>
    <name evidence="7" type="ORF">GM661_02280</name>
</gene>
<comment type="subcellular location">
    <subcellularLocation>
        <location evidence="1">Membrane</location>
        <topology evidence="1">Single-pass membrane protein</topology>
    </subcellularLocation>
</comment>
<accession>A0A8A7K547</accession>
<proteinExistence type="predicted"/>
<dbReference type="GO" id="GO:0005886">
    <property type="term" value="C:plasma membrane"/>
    <property type="evidence" value="ECO:0007669"/>
    <property type="project" value="InterPro"/>
</dbReference>
<dbReference type="KEGG" id="ifn:GM661_02280"/>
<dbReference type="EMBL" id="CP046640">
    <property type="protein sequence ID" value="QTL96883.1"/>
    <property type="molecule type" value="Genomic_DNA"/>
</dbReference>
<dbReference type="GO" id="GO:0009306">
    <property type="term" value="P:protein secretion"/>
    <property type="evidence" value="ECO:0007669"/>
    <property type="project" value="InterPro"/>
</dbReference>